<sequence>MVKLVYMQPIFFPE</sequence>
<organism evidence="1">
    <name type="scientific">Anguilla anguilla</name>
    <name type="common">European freshwater eel</name>
    <name type="synonym">Muraena anguilla</name>
    <dbReference type="NCBI Taxonomy" id="7936"/>
    <lineage>
        <taxon>Eukaryota</taxon>
        <taxon>Metazoa</taxon>
        <taxon>Chordata</taxon>
        <taxon>Craniata</taxon>
        <taxon>Vertebrata</taxon>
        <taxon>Euteleostomi</taxon>
        <taxon>Actinopterygii</taxon>
        <taxon>Neopterygii</taxon>
        <taxon>Teleostei</taxon>
        <taxon>Anguilliformes</taxon>
        <taxon>Anguillidae</taxon>
        <taxon>Anguilla</taxon>
    </lineage>
</organism>
<accession>A0A0E9XPC7</accession>
<evidence type="ECO:0000313" key="1">
    <source>
        <dbReference type="EMBL" id="JAI03559.1"/>
    </source>
</evidence>
<protein>
    <submittedName>
        <fullName evidence="1">Uncharacterized protein</fullName>
    </submittedName>
</protein>
<name>A0A0E9XPC7_ANGAN</name>
<dbReference type="EMBL" id="GBXM01005019">
    <property type="protein sequence ID" value="JAI03559.1"/>
    <property type="molecule type" value="Transcribed_RNA"/>
</dbReference>
<reference evidence="1" key="2">
    <citation type="journal article" date="2015" name="Fish Shellfish Immunol.">
        <title>Early steps in the European eel (Anguilla anguilla)-Vibrio vulnificus interaction in the gills: Role of the RtxA13 toxin.</title>
        <authorList>
            <person name="Callol A."/>
            <person name="Pajuelo D."/>
            <person name="Ebbesson L."/>
            <person name="Teles M."/>
            <person name="MacKenzie S."/>
            <person name="Amaro C."/>
        </authorList>
    </citation>
    <scope>NUCLEOTIDE SEQUENCE</scope>
</reference>
<proteinExistence type="predicted"/>
<reference evidence="1" key="1">
    <citation type="submission" date="2014-11" db="EMBL/GenBank/DDBJ databases">
        <authorList>
            <person name="Amaro Gonzalez C."/>
        </authorList>
    </citation>
    <scope>NUCLEOTIDE SEQUENCE</scope>
</reference>